<feature type="region of interest" description="Disordered" evidence="1">
    <location>
        <begin position="548"/>
        <end position="574"/>
    </location>
</feature>
<evidence type="ECO:0000313" key="3">
    <source>
        <dbReference type="Proteomes" id="UP000634529"/>
    </source>
</evidence>
<comment type="caution">
    <text evidence="2">The sequence shown here is derived from an EMBL/GenBank/DDBJ whole genome shotgun (WGS) entry which is preliminary data.</text>
</comment>
<protein>
    <recommendedName>
        <fullName evidence="4">Phage tail tape measure protein domain-containing protein</fullName>
    </recommendedName>
</protein>
<feature type="compositionally biased region" description="Low complexity" evidence="1">
    <location>
        <begin position="58"/>
        <end position="84"/>
    </location>
</feature>
<evidence type="ECO:0000313" key="2">
    <source>
        <dbReference type="EMBL" id="MBD8498370.1"/>
    </source>
</evidence>
<name>A0ABR9AW62_9BACL</name>
<feature type="region of interest" description="Disordered" evidence="1">
    <location>
        <begin position="55"/>
        <end position="84"/>
    </location>
</feature>
<organism evidence="2 3">
    <name type="scientific">Paenibacillus arenosi</name>
    <dbReference type="NCBI Taxonomy" id="2774142"/>
    <lineage>
        <taxon>Bacteria</taxon>
        <taxon>Bacillati</taxon>
        <taxon>Bacillota</taxon>
        <taxon>Bacilli</taxon>
        <taxon>Bacillales</taxon>
        <taxon>Paenibacillaceae</taxon>
        <taxon>Paenibacillus</taxon>
    </lineage>
</organism>
<sequence length="867" mass="92619">MLELIAAQKNIYRELRLANEKKDKDLNLSSILVNTLQDLELQLRKLNVALSKNSSLVSTGNSKTGGSSTPAKAAAAATAPAAATPPAITTEIKSDTHTWTTSTQPDFGVFANQLQLQNVSFESTLSLIKARYGFNEQQSSDLRKFLYEESRRSPHTTVESMAKSLYGLAMNNNGYEEAKTMLTVGNDIATANQLDSAVSSNLLDHLSFAYKVDPATLGGMVTKANIMSKKGAQELNGYLYNVGTKAKDAGFTYQEVAGAFISAEGKLSEREVSNALQVMMTEVASAGSKTKAEYKDLGGLSDLLLRMDDDFKGKDKKQQLAHIESLFGTDKATNETIRKMVLDSQAMLKTSSDIAMNKVTTTNMAQAPFQGVTGSALKFGNEMDLTKKELALSLASPMEMFYNLATQGLQGFQQQKQPDGLFTTVSAAILGDSIFTAGKNMWDFAKGKFDAYTSIIPGFNDTNENSGTGEGNSGGEDGGAGAGKDGGGGDCNDKEKGKDCCCCCCKDRDKPGDVDKKDKNNWWQGPHTKPLLTASMAFIGAALYAGSQSQIDPKPSPVIDQPSNGYDGMTQPEPEKKSLWDIAQGNLNTVKIWATDVGNSAIESVSGKWNELSAAASNFGASVANKASETWDGVSTWTKEKWNGFTSAYSDSMVQYHEAMLINNQGKIALGQKIRDVLLGPAALTAVAVGGNQLAKSLAKSPNPYALAGALALFGLSAGAAALMPEEASAQSMSESQSPSVSQSTQPPISDDLIKRHSLWNLFSPNLGTGITNTGFARQGIGPVSTTPLSSSSPIHSPIQTTSNATINLNVNGYVDHDMINLIKDNVRQQFDASFNSFTRYFDEKVPKQGVKPPAPPIQGQGGMMPY</sequence>
<evidence type="ECO:0008006" key="4">
    <source>
        <dbReference type="Google" id="ProtNLM"/>
    </source>
</evidence>
<evidence type="ECO:0000256" key="1">
    <source>
        <dbReference type="SAM" id="MobiDB-lite"/>
    </source>
</evidence>
<feature type="region of interest" description="Disordered" evidence="1">
    <location>
        <begin position="727"/>
        <end position="748"/>
    </location>
</feature>
<reference evidence="2 3" key="1">
    <citation type="submission" date="2020-09" db="EMBL/GenBank/DDBJ databases">
        <title>Paenibacillus sp. CAU 1523 isolated from sand of Haeundae Beach.</title>
        <authorList>
            <person name="Kim W."/>
        </authorList>
    </citation>
    <scope>NUCLEOTIDE SEQUENCE [LARGE SCALE GENOMIC DNA]</scope>
    <source>
        <strain evidence="2 3">CAU 1523</strain>
    </source>
</reference>
<gene>
    <name evidence="2" type="ORF">IFO66_08595</name>
</gene>
<feature type="compositionally biased region" description="Gly residues" evidence="1">
    <location>
        <begin position="468"/>
        <end position="486"/>
    </location>
</feature>
<keyword evidence="3" id="KW-1185">Reference proteome</keyword>
<accession>A0ABR9AW62</accession>
<dbReference type="EMBL" id="JACYTN010000004">
    <property type="protein sequence ID" value="MBD8498370.1"/>
    <property type="molecule type" value="Genomic_DNA"/>
</dbReference>
<dbReference type="RefSeq" id="WP_192024757.1">
    <property type="nucleotide sequence ID" value="NZ_JACYTN010000004.1"/>
</dbReference>
<feature type="region of interest" description="Disordered" evidence="1">
    <location>
        <begin position="847"/>
        <end position="867"/>
    </location>
</feature>
<proteinExistence type="predicted"/>
<dbReference type="Proteomes" id="UP000634529">
    <property type="component" value="Unassembled WGS sequence"/>
</dbReference>
<feature type="region of interest" description="Disordered" evidence="1">
    <location>
        <begin position="462"/>
        <end position="486"/>
    </location>
</feature>